<dbReference type="PANTHER" id="PTHR34148:SF1">
    <property type="entry name" value="ADENOSYLCOBINAMIDE-GDP RIBAZOLETRANSFERASE"/>
    <property type="match status" value="1"/>
</dbReference>
<evidence type="ECO:0000256" key="9">
    <source>
        <dbReference type="ARBA" id="ARBA00022679"/>
    </source>
</evidence>
<reference evidence="21" key="1">
    <citation type="journal article" date="2019" name="Int. J. Syst. Evol. Microbiol.">
        <title>The Global Catalogue of Microorganisms (GCM) 10K type strain sequencing project: providing services to taxonomists for standard genome sequencing and annotation.</title>
        <authorList>
            <consortium name="The Broad Institute Genomics Platform"/>
            <consortium name="The Broad Institute Genome Sequencing Center for Infectious Disease"/>
            <person name="Wu L."/>
            <person name="Ma J."/>
        </authorList>
    </citation>
    <scope>NUCLEOTIDE SEQUENCE [LARGE SCALE GENOMIC DNA]</scope>
    <source>
        <strain evidence="21">KCTC 42964</strain>
    </source>
</reference>
<feature type="transmembrane region" description="Helical" evidence="19">
    <location>
        <begin position="210"/>
        <end position="227"/>
    </location>
</feature>
<comment type="catalytic activity">
    <reaction evidence="17 19">
        <text>alpha-ribazole + adenosylcob(III)inamide-GDP = adenosylcob(III)alamin + GMP + H(+)</text>
        <dbReference type="Rhea" id="RHEA:16049"/>
        <dbReference type="ChEBI" id="CHEBI:10329"/>
        <dbReference type="ChEBI" id="CHEBI:15378"/>
        <dbReference type="ChEBI" id="CHEBI:18408"/>
        <dbReference type="ChEBI" id="CHEBI:58115"/>
        <dbReference type="ChEBI" id="CHEBI:60487"/>
        <dbReference type="EC" id="2.7.8.26"/>
    </reaction>
</comment>
<evidence type="ECO:0000256" key="4">
    <source>
        <dbReference type="ARBA" id="ARBA00010561"/>
    </source>
</evidence>
<comment type="function">
    <text evidence="14 19">Joins adenosylcobinamide-GDP and alpha-ribazole to generate adenosylcobalamin (Ado-cobalamin). Also synthesizes adenosylcobalamin 5'-phosphate from adenosylcobinamide-GDP and alpha-ribazole 5'-phosphate.</text>
</comment>
<evidence type="ECO:0000256" key="14">
    <source>
        <dbReference type="ARBA" id="ARBA00025228"/>
    </source>
</evidence>
<evidence type="ECO:0000256" key="8">
    <source>
        <dbReference type="ARBA" id="ARBA00022573"/>
    </source>
</evidence>
<dbReference type="PANTHER" id="PTHR34148">
    <property type="entry name" value="ADENOSYLCOBINAMIDE-GDP RIBAZOLETRANSFERASE"/>
    <property type="match status" value="1"/>
</dbReference>
<feature type="transmembrane region" description="Helical" evidence="19">
    <location>
        <begin position="71"/>
        <end position="91"/>
    </location>
</feature>
<name>A0ABV7KTY6_9PROT</name>
<dbReference type="HAMAP" id="MF_00719">
    <property type="entry name" value="CobS"/>
    <property type="match status" value="1"/>
</dbReference>
<comment type="cofactor">
    <cofactor evidence="1 19">
        <name>Mg(2+)</name>
        <dbReference type="ChEBI" id="CHEBI:18420"/>
    </cofactor>
</comment>
<organism evidence="20 21">
    <name type="scientific">Marinibaculum pumilum</name>
    <dbReference type="NCBI Taxonomy" id="1766165"/>
    <lineage>
        <taxon>Bacteria</taxon>
        <taxon>Pseudomonadati</taxon>
        <taxon>Pseudomonadota</taxon>
        <taxon>Alphaproteobacteria</taxon>
        <taxon>Rhodospirillales</taxon>
        <taxon>Rhodospirillaceae</taxon>
        <taxon>Marinibaculum</taxon>
    </lineage>
</organism>
<evidence type="ECO:0000256" key="1">
    <source>
        <dbReference type="ARBA" id="ARBA00001946"/>
    </source>
</evidence>
<keyword evidence="12 19" id="KW-1133">Transmembrane helix</keyword>
<evidence type="ECO:0000256" key="19">
    <source>
        <dbReference type="HAMAP-Rule" id="MF_00719"/>
    </source>
</evidence>
<keyword evidence="11 19" id="KW-0460">Magnesium</keyword>
<accession>A0ABV7KTY6</accession>
<feature type="transmembrane region" description="Helical" evidence="19">
    <location>
        <begin position="121"/>
        <end position="141"/>
    </location>
</feature>
<gene>
    <name evidence="19" type="primary">cobS</name>
    <name evidence="20" type="ORF">ACFOGJ_01100</name>
</gene>
<sequence>MTNGQWLRQAAAAAWLDLRIALLQFTRFPVPAGEMPPPGRARRGAWAWPVAGLLAGTAGALAYWLAGILGLPPILAALLAVAAMVLATGALHEDGLADFADGIGGGRDRENRLRIMRDSRLGSYGALALVLATLWRIAALAALPPALAIPAILALAAAARWSSALLAHALPPANPDGQSAAAGRPGLPALAAGLVACLLPALLLPGALPVLPLLAALAAAAVTGLLVRRAIGGQTGDALGTAAQGCEILGYGLILSQLP</sequence>
<keyword evidence="13 19" id="KW-0472">Membrane</keyword>
<keyword evidence="9 19" id="KW-0808">Transferase</keyword>
<evidence type="ECO:0000256" key="18">
    <source>
        <dbReference type="ARBA" id="ARBA00049504"/>
    </source>
</evidence>
<keyword evidence="8 19" id="KW-0169">Cobalamin biosynthesis</keyword>
<keyword evidence="21" id="KW-1185">Reference proteome</keyword>
<dbReference type="Pfam" id="PF02654">
    <property type="entry name" value="CobS"/>
    <property type="match status" value="1"/>
</dbReference>
<evidence type="ECO:0000256" key="7">
    <source>
        <dbReference type="ARBA" id="ARBA00022475"/>
    </source>
</evidence>
<dbReference type="GO" id="GO:0051073">
    <property type="term" value="F:adenosylcobinamide-GDP ribazoletransferase activity"/>
    <property type="evidence" value="ECO:0007669"/>
    <property type="project" value="UniProtKB-EC"/>
</dbReference>
<evidence type="ECO:0000256" key="17">
    <source>
        <dbReference type="ARBA" id="ARBA00048623"/>
    </source>
</evidence>
<dbReference type="RefSeq" id="WP_379897541.1">
    <property type="nucleotide sequence ID" value="NZ_JBHRTR010000005.1"/>
</dbReference>
<evidence type="ECO:0000313" key="20">
    <source>
        <dbReference type="EMBL" id="MFC3225808.1"/>
    </source>
</evidence>
<evidence type="ECO:0000313" key="21">
    <source>
        <dbReference type="Proteomes" id="UP001595528"/>
    </source>
</evidence>
<evidence type="ECO:0000256" key="13">
    <source>
        <dbReference type="ARBA" id="ARBA00023136"/>
    </source>
</evidence>
<evidence type="ECO:0000256" key="11">
    <source>
        <dbReference type="ARBA" id="ARBA00022842"/>
    </source>
</evidence>
<feature type="transmembrane region" description="Helical" evidence="19">
    <location>
        <begin position="187"/>
        <end position="204"/>
    </location>
</feature>
<dbReference type="EC" id="2.7.8.26" evidence="5 19"/>
<comment type="similarity">
    <text evidence="4 19">Belongs to the CobS family.</text>
</comment>
<protein>
    <recommendedName>
        <fullName evidence="6 19">Adenosylcobinamide-GDP ribazoletransferase</fullName>
        <ecNumber evidence="5 19">2.7.8.26</ecNumber>
    </recommendedName>
    <alternativeName>
        <fullName evidence="16 19">Cobalamin synthase</fullName>
    </alternativeName>
    <alternativeName>
        <fullName evidence="15 19">Cobalamin-5'-phosphate synthase</fullName>
    </alternativeName>
</protein>
<comment type="pathway">
    <text evidence="3 19">Cofactor biosynthesis; adenosylcobalamin biosynthesis; adenosylcobalamin from cob(II)yrinate a,c-diamide: step 7/7.</text>
</comment>
<dbReference type="EMBL" id="JBHRTR010000005">
    <property type="protein sequence ID" value="MFC3225808.1"/>
    <property type="molecule type" value="Genomic_DNA"/>
</dbReference>
<keyword evidence="7 19" id="KW-1003">Cell membrane</keyword>
<evidence type="ECO:0000256" key="12">
    <source>
        <dbReference type="ARBA" id="ARBA00022989"/>
    </source>
</evidence>
<evidence type="ECO:0000256" key="6">
    <source>
        <dbReference type="ARBA" id="ARBA00015850"/>
    </source>
</evidence>
<keyword evidence="10 19" id="KW-0812">Transmembrane</keyword>
<comment type="catalytic activity">
    <reaction evidence="18 19">
        <text>alpha-ribazole 5'-phosphate + adenosylcob(III)inamide-GDP = adenosylcob(III)alamin 5'-phosphate + GMP + H(+)</text>
        <dbReference type="Rhea" id="RHEA:23560"/>
        <dbReference type="ChEBI" id="CHEBI:15378"/>
        <dbReference type="ChEBI" id="CHEBI:57918"/>
        <dbReference type="ChEBI" id="CHEBI:58115"/>
        <dbReference type="ChEBI" id="CHEBI:60487"/>
        <dbReference type="ChEBI" id="CHEBI:60493"/>
        <dbReference type="EC" id="2.7.8.26"/>
    </reaction>
</comment>
<evidence type="ECO:0000256" key="2">
    <source>
        <dbReference type="ARBA" id="ARBA00004651"/>
    </source>
</evidence>
<evidence type="ECO:0000256" key="3">
    <source>
        <dbReference type="ARBA" id="ARBA00004663"/>
    </source>
</evidence>
<proteinExistence type="inferred from homology"/>
<evidence type="ECO:0000256" key="16">
    <source>
        <dbReference type="ARBA" id="ARBA00032853"/>
    </source>
</evidence>
<evidence type="ECO:0000256" key="5">
    <source>
        <dbReference type="ARBA" id="ARBA00013200"/>
    </source>
</evidence>
<evidence type="ECO:0000256" key="15">
    <source>
        <dbReference type="ARBA" id="ARBA00032605"/>
    </source>
</evidence>
<dbReference type="InterPro" id="IPR003805">
    <property type="entry name" value="CobS"/>
</dbReference>
<comment type="caution">
    <text evidence="20">The sequence shown here is derived from an EMBL/GenBank/DDBJ whole genome shotgun (WGS) entry which is preliminary data.</text>
</comment>
<feature type="transmembrane region" description="Helical" evidence="19">
    <location>
        <begin position="147"/>
        <end position="167"/>
    </location>
</feature>
<comment type="subcellular location">
    <subcellularLocation>
        <location evidence="2 19">Cell membrane</location>
        <topology evidence="2 19">Multi-pass membrane protein</topology>
    </subcellularLocation>
</comment>
<evidence type="ECO:0000256" key="10">
    <source>
        <dbReference type="ARBA" id="ARBA00022692"/>
    </source>
</evidence>
<feature type="transmembrane region" description="Helical" evidence="19">
    <location>
        <begin position="45"/>
        <end position="65"/>
    </location>
</feature>
<dbReference type="Proteomes" id="UP001595528">
    <property type="component" value="Unassembled WGS sequence"/>
</dbReference>